<gene>
    <name evidence="6" type="ORF">GCM10010468_01570</name>
</gene>
<evidence type="ECO:0000256" key="1">
    <source>
        <dbReference type="ARBA" id="ARBA00023015"/>
    </source>
</evidence>
<dbReference type="InterPro" id="IPR000843">
    <property type="entry name" value="HTH_LacI"/>
</dbReference>
<keyword evidence="2 6" id="KW-0238">DNA-binding</keyword>
<feature type="domain" description="HTH cro/C1-type" evidence="5">
    <location>
        <begin position="10"/>
        <end position="53"/>
    </location>
</feature>
<proteinExistence type="predicted"/>
<dbReference type="InterPro" id="IPR028082">
    <property type="entry name" value="Peripla_BP_I"/>
</dbReference>
<dbReference type="SUPFAM" id="SSF47413">
    <property type="entry name" value="lambda repressor-like DNA-binding domains"/>
    <property type="match status" value="1"/>
</dbReference>
<comment type="caution">
    <text evidence="6">The sequence shown here is derived from an EMBL/GenBank/DDBJ whole genome shotgun (WGS) entry which is preliminary data.</text>
</comment>
<dbReference type="PROSITE" id="PS50943">
    <property type="entry name" value="HTH_CROC1"/>
    <property type="match status" value="1"/>
</dbReference>
<accession>A0ABP6PVP7</accession>
<dbReference type="Gene3D" id="3.40.50.2300">
    <property type="match status" value="2"/>
</dbReference>
<dbReference type="Pfam" id="PF13377">
    <property type="entry name" value="Peripla_BP_3"/>
    <property type="match status" value="1"/>
</dbReference>
<protein>
    <submittedName>
        <fullName evidence="6">LacI family DNA-binding transcriptional regulator</fullName>
    </submittedName>
</protein>
<keyword evidence="3" id="KW-0804">Transcription</keyword>
<dbReference type="Proteomes" id="UP001501237">
    <property type="component" value="Unassembled WGS sequence"/>
</dbReference>
<dbReference type="CDD" id="cd01392">
    <property type="entry name" value="HTH_LacI"/>
    <property type="match status" value="1"/>
</dbReference>
<dbReference type="PROSITE" id="PS00356">
    <property type="entry name" value="HTH_LACI_1"/>
    <property type="match status" value="1"/>
</dbReference>
<dbReference type="SMART" id="SM00354">
    <property type="entry name" value="HTH_LACI"/>
    <property type="match status" value="1"/>
</dbReference>
<evidence type="ECO:0000259" key="4">
    <source>
        <dbReference type="PROSITE" id="PS50932"/>
    </source>
</evidence>
<organism evidence="6 7">
    <name type="scientific">Actinocorallia longicatena</name>
    <dbReference type="NCBI Taxonomy" id="111803"/>
    <lineage>
        <taxon>Bacteria</taxon>
        <taxon>Bacillati</taxon>
        <taxon>Actinomycetota</taxon>
        <taxon>Actinomycetes</taxon>
        <taxon>Streptosporangiales</taxon>
        <taxon>Thermomonosporaceae</taxon>
        <taxon>Actinocorallia</taxon>
    </lineage>
</organism>
<dbReference type="Pfam" id="PF00356">
    <property type="entry name" value="LacI"/>
    <property type="match status" value="1"/>
</dbReference>
<keyword evidence="7" id="KW-1185">Reference proteome</keyword>
<dbReference type="CDD" id="cd06267">
    <property type="entry name" value="PBP1_LacI_sugar_binding-like"/>
    <property type="match status" value="1"/>
</dbReference>
<dbReference type="Gene3D" id="1.10.260.40">
    <property type="entry name" value="lambda repressor-like DNA-binding domains"/>
    <property type="match status" value="1"/>
</dbReference>
<dbReference type="InterPro" id="IPR010982">
    <property type="entry name" value="Lambda_DNA-bd_dom_sf"/>
</dbReference>
<evidence type="ECO:0000256" key="2">
    <source>
        <dbReference type="ARBA" id="ARBA00023125"/>
    </source>
</evidence>
<feature type="domain" description="HTH lacI-type" evidence="4">
    <location>
        <begin position="9"/>
        <end position="63"/>
    </location>
</feature>
<evidence type="ECO:0000259" key="5">
    <source>
        <dbReference type="PROSITE" id="PS50943"/>
    </source>
</evidence>
<dbReference type="PANTHER" id="PTHR30146">
    <property type="entry name" value="LACI-RELATED TRANSCRIPTIONAL REPRESSOR"/>
    <property type="match status" value="1"/>
</dbReference>
<keyword evidence="1" id="KW-0805">Transcription regulation</keyword>
<dbReference type="PANTHER" id="PTHR30146:SF109">
    <property type="entry name" value="HTH-TYPE TRANSCRIPTIONAL REGULATOR GALS"/>
    <property type="match status" value="1"/>
</dbReference>
<dbReference type="SUPFAM" id="SSF53822">
    <property type="entry name" value="Periplasmic binding protein-like I"/>
    <property type="match status" value="1"/>
</dbReference>
<evidence type="ECO:0000313" key="6">
    <source>
        <dbReference type="EMBL" id="GAA3192667.1"/>
    </source>
</evidence>
<name>A0ABP6PVP7_9ACTN</name>
<dbReference type="RefSeq" id="WP_344821151.1">
    <property type="nucleotide sequence ID" value="NZ_BAAAUV010000001.1"/>
</dbReference>
<evidence type="ECO:0000313" key="7">
    <source>
        <dbReference type="Proteomes" id="UP001501237"/>
    </source>
</evidence>
<dbReference type="InterPro" id="IPR046335">
    <property type="entry name" value="LacI/GalR-like_sensor"/>
</dbReference>
<evidence type="ECO:0000256" key="3">
    <source>
        <dbReference type="ARBA" id="ARBA00023163"/>
    </source>
</evidence>
<sequence length="333" mass="35595">MVTQKRRRPTIHDVAAASGVSRGTVSRFLNGGHNVSPGAAKAIQKAVKDTGYVVNQHARSLVTSRSHSVAFILAEPQERLFEDPNFNVLLHGATRALAEHDIMLLLTIAGNIDDRKRVSRYITSGHVDGALLVSSHSGDPLIEELRGQDIPVVTIGRPLGHEGDVPYVVSDDREGARQMTRYLMDRGGRKIATITGALDTSGGVDRLQGFREVAGHGAPVAEGDYTLAGGRAAMERLLAAHPDLDAVFVASDLMASGALIALRESGRRVPEDVAVGGFDDSPVAMSTAPKLTTMRQPWTQLSRELVRLLLAVIDGAEPSAIMLPTQLVVRDSA</sequence>
<dbReference type="GO" id="GO:0003677">
    <property type="term" value="F:DNA binding"/>
    <property type="evidence" value="ECO:0007669"/>
    <property type="project" value="UniProtKB-KW"/>
</dbReference>
<reference evidence="7" key="1">
    <citation type="journal article" date="2019" name="Int. J. Syst. Evol. Microbiol.">
        <title>The Global Catalogue of Microorganisms (GCM) 10K type strain sequencing project: providing services to taxonomists for standard genome sequencing and annotation.</title>
        <authorList>
            <consortium name="The Broad Institute Genomics Platform"/>
            <consortium name="The Broad Institute Genome Sequencing Center for Infectious Disease"/>
            <person name="Wu L."/>
            <person name="Ma J."/>
        </authorList>
    </citation>
    <scope>NUCLEOTIDE SEQUENCE [LARGE SCALE GENOMIC DNA]</scope>
    <source>
        <strain evidence="7">JCM 9377</strain>
    </source>
</reference>
<dbReference type="InterPro" id="IPR001387">
    <property type="entry name" value="Cro/C1-type_HTH"/>
</dbReference>
<dbReference type="PROSITE" id="PS50932">
    <property type="entry name" value="HTH_LACI_2"/>
    <property type="match status" value="1"/>
</dbReference>
<dbReference type="EMBL" id="BAAAUV010000001">
    <property type="protein sequence ID" value="GAA3192667.1"/>
    <property type="molecule type" value="Genomic_DNA"/>
</dbReference>